<accession>A0A1G7UI73</accession>
<keyword evidence="1" id="KW-0812">Transmembrane</keyword>
<keyword evidence="1" id="KW-0472">Membrane</keyword>
<evidence type="ECO:0000256" key="1">
    <source>
        <dbReference type="SAM" id="Phobius"/>
    </source>
</evidence>
<dbReference type="EMBL" id="FNCP01000003">
    <property type="protein sequence ID" value="SDG47187.1"/>
    <property type="molecule type" value="Genomic_DNA"/>
</dbReference>
<evidence type="ECO:0000313" key="2">
    <source>
        <dbReference type="EMBL" id="SDG47187.1"/>
    </source>
</evidence>
<reference evidence="3" key="1">
    <citation type="submission" date="2016-10" db="EMBL/GenBank/DDBJ databases">
        <authorList>
            <person name="Varghese N."/>
            <person name="Submissions S."/>
        </authorList>
    </citation>
    <scope>NUCLEOTIDE SEQUENCE [LARGE SCALE GENOMIC DNA]</scope>
    <source>
        <strain evidence="3">DSM 8344</strain>
    </source>
</reference>
<protein>
    <submittedName>
        <fullName evidence="2">Uncharacterized protein</fullName>
    </submittedName>
</protein>
<dbReference type="STRING" id="1121419.SAMN05443529_103151"/>
<evidence type="ECO:0000313" key="3">
    <source>
        <dbReference type="Proteomes" id="UP000198656"/>
    </source>
</evidence>
<keyword evidence="1" id="KW-1133">Transmembrane helix</keyword>
<name>A0A1G7UI73_9FIRM</name>
<dbReference type="Proteomes" id="UP000198656">
    <property type="component" value="Unassembled WGS sequence"/>
</dbReference>
<dbReference type="AlphaFoldDB" id="A0A1G7UI73"/>
<keyword evidence="3" id="KW-1185">Reference proteome</keyword>
<feature type="transmembrane region" description="Helical" evidence="1">
    <location>
        <begin position="77"/>
        <end position="94"/>
    </location>
</feature>
<dbReference type="RefSeq" id="WP_092330289.1">
    <property type="nucleotide sequence ID" value="NZ_FNCP01000003.1"/>
</dbReference>
<proteinExistence type="predicted"/>
<gene>
    <name evidence="2" type="ORF">SAMN05443529_103151</name>
</gene>
<organism evidence="2 3">
    <name type="scientific">Desulfosporosinus hippei DSM 8344</name>
    <dbReference type="NCBI Taxonomy" id="1121419"/>
    <lineage>
        <taxon>Bacteria</taxon>
        <taxon>Bacillati</taxon>
        <taxon>Bacillota</taxon>
        <taxon>Clostridia</taxon>
        <taxon>Eubacteriales</taxon>
        <taxon>Desulfitobacteriaceae</taxon>
        <taxon>Desulfosporosinus</taxon>
    </lineage>
</organism>
<sequence length="110" mass="12768">MKNWKVPGVILVLLMLAIAFRWNIDKNTNGSTVVKYSTDRWNGAVYYERLSSSDHSKRMIQSQSIAMDWYSSKSLTVIWGVLTCGSVIWLLFTIRDKRMFENEAENRGIE</sequence>